<accession>A0A1F8F3P6</accession>
<dbReference type="PANTHER" id="PTHR31272">
    <property type="entry name" value="CYTOCHROME C-TYPE BIOGENESIS PROTEIN HI_1454-RELATED"/>
    <property type="match status" value="1"/>
</dbReference>
<dbReference type="PANTHER" id="PTHR31272:SF4">
    <property type="entry name" value="CYTOCHROME C-TYPE BIOGENESIS PROTEIN HI_1454-RELATED"/>
    <property type="match status" value="1"/>
</dbReference>
<keyword evidence="5 6" id="KW-0472">Membrane</keyword>
<evidence type="ECO:0000256" key="2">
    <source>
        <dbReference type="ARBA" id="ARBA00006143"/>
    </source>
</evidence>
<dbReference type="AlphaFoldDB" id="A0A1F8F3P6"/>
<comment type="subcellular location">
    <subcellularLocation>
        <location evidence="1">Membrane</location>
        <topology evidence="1">Multi-pass membrane protein</topology>
    </subcellularLocation>
</comment>
<dbReference type="InterPro" id="IPR051790">
    <property type="entry name" value="Cytochrome_c-biogenesis_DsbD"/>
</dbReference>
<feature type="transmembrane region" description="Helical" evidence="6">
    <location>
        <begin position="82"/>
        <end position="108"/>
    </location>
</feature>
<organism evidence="8 9">
    <name type="scientific">Candidatus Yanofskybacteria bacterium RIFCSPHIGHO2_02_FULL_38_22b</name>
    <dbReference type="NCBI Taxonomy" id="1802673"/>
    <lineage>
        <taxon>Bacteria</taxon>
        <taxon>Candidatus Yanofskyibacteriota</taxon>
    </lineage>
</organism>
<comment type="caution">
    <text evidence="8">The sequence shown here is derived from an EMBL/GenBank/DDBJ whole genome shotgun (WGS) entry which is preliminary data.</text>
</comment>
<protein>
    <recommendedName>
        <fullName evidence="7">Cytochrome C biogenesis protein transmembrane domain-containing protein</fullName>
    </recommendedName>
</protein>
<feature type="transmembrane region" description="Helical" evidence="6">
    <location>
        <begin position="129"/>
        <end position="155"/>
    </location>
</feature>
<dbReference type="Pfam" id="PF02683">
    <property type="entry name" value="DsbD_TM"/>
    <property type="match status" value="1"/>
</dbReference>
<keyword evidence="3 6" id="KW-0812">Transmembrane</keyword>
<dbReference type="InterPro" id="IPR003834">
    <property type="entry name" value="Cyt_c_assmbl_TM_dom"/>
</dbReference>
<keyword evidence="4 6" id="KW-1133">Transmembrane helix</keyword>
<feature type="transmembrane region" description="Helical" evidence="6">
    <location>
        <begin position="6"/>
        <end position="35"/>
    </location>
</feature>
<evidence type="ECO:0000313" key="8">
    <source>
        <dbReference type="EMBL" id="OGN07210.1"/>
    </source>
</evidence>
<comment type="similarity">
    <text evidence="2">Belongs to the DsbD family.</text>
</comment>
<gene>
    <name evidence="8" type="ORF">A3B86_03175</name>
</gene>
<reference evidence="8 9" key="1">
    <citation type="journal article" date="2016" name="Nat. Commun.">
        <title>Thousands of microbial genomes shed light on interconnected biogeochemical processes in an aquifer system.</title>
        <authorList>
            <person name="Anantharaman K."/>
            <person name="Brown C.T."/>
            <person name="Hug L.A."/>
            <person name="Sharon I."/>
            <person name="Castelle C.J."/>
            <person name="Probst A.J."/>
            <person name="Thomas B.C."/>
            <person name="Singh A."/>
            <person name="Wilkins M.J."/>
            <person name="Karaoz U."/>
            <person name="Brodie E.L."/>
            <person name="Williams K.H."/>
            <person name="Hubbard S.S."/>
            <person name="Banfield J.F."/>
        </authorList>
    </citation>
    <scope>NUCLEOTIDE SEQUENCE [LARGE SCALE GENOMIC DNA]</scope>
</reference>
<dbReference type="GO" id="GO:0017004">
    <property type="term" value="P:cytochrome complex assembly"/>
    <property type="evidence" value="ECO:0007669"/>
    <property type="project" value="InterPro"/>
</dbReference>
<feature type="transmembrane region" description="Helical" evidence="6">
    <location>
        <begin position="196"/>
        <end position="216"/>
    </location>
</feature>
<sequence>MNDFSIIVAFIAGLVSFLSPCVLPIIPGFMAYLAGSSLDQAQSHRRDIFLASLFFVFGFSAVFSALGVLLNTVLEAVAYDAQIWLARIGGAIIILFGLYLVGLVKILFLERELKFSVRTKFKSKYVTSFVFGAAFAAGWTPCVGAVLGGILGLAASAPGSAFTLLFSYSLGLGLPFLLVGLFASQASGFINKYVRWFKYVSIAFGVLLIIIGILSFTQQLSRVANFEILNRLLLK</sequence>
<feature type="domain" description="Cytochrome C biogenesis protein transmembrane" evidence="7">
    <location>
        <begin position="6"/>
        <end position="214"/>
    </location>
</feature>
<evidence type="ECO:0000256" key="1">
    <source>
        <dbReference type="ARBA" id="ARBA00004141"/>
    </source>
</evidence>
<name>A0A1F8F3P6_9BACT</name>
<evidence type="ECO:0000256" key="3">
    <source>
        <dbReference type="ARBA" id="ARBA00022692"/>
    </source>
</evidence>
<evidence type="ECO:0000256" key="5">
    <source>
        <dbReference type="ARBA" id="ARBA00023136"/>
    </source>
</evidence>
<dbReference type="GO" id="GO:0016020">
    <property type="term" value="C:membrane"/>
    <property type="evidence" value="ECO:0007669"/>
    <property type="project" value="UniProtKB-SubCell"/>
</dbReference>
<evidence type="ECO:0000256" key="4">
    <source>
        <dbReference type="ARBA" id="ARBA00022989"/>
    </source>
</evidence>
<evidence type="ECO:0000259" key="7">
    <source>
        <dbReference type="Pfam" id="PF02683"/>
    </source>
</evidence>
<dbReference type="Proteomes" id="UP000176834">
    <property type="component" value="Unassembled WGS sequence"/>
</dbReference>
<feature type="transmembrane region" description="Helical" evidence="6">
    <location>
        <begin position="161"/>
        <end position="184"/>
    </location>
</feature>
<evidence type="ECO:0000256" key="6">
    <source>
        <dbReference type="SAM" id="Phobius"/>
    </source>
</evidence>
<feature type="transmembrane region" description="Helical" evidence="6">
    <location>
        <begin position="47"/>
        <end position="70"/>
    </location>
</feature>
<dbReference type="EMBL" id="MGJN01000008">
    <property type="protein sequence ID" value="OGN07210.1"/>
    <property type="molecule type" value="Genomic_DNA"/>
</dbReference>
<proteinExistence type="inferred from homology"/>
<evidence type="ECO:0000313" key="9">
    <source>
        <dbReference type="Proteomes" id="UP000176834"/>
    </source>
</evidence>